<organism evidence="2 3">
    <name type="scientific">Salinicola corii</name>
    <dbReference type="NCBI Taxonomy" id="2606937"/>
    <lineage>
        <taxon>Bacteria</taxon>
        <taxon>Pseudomonadati</taxon>
        <taxon>Pseudomonadota</taxon>
        <taxon>Gammaproteobacteria</taxon>
        <taxon>Oceanospirillales</taxon>
        <taxon>Halomonadaceae</taxon>
        <taxon>Salinicola</taxon>
    </lineage>
</organism>
<dbReference type="AlphaFoldDB" id="A0A640W9C6"/>
<feature type="domain" description="AB hydrolase-1" evidence="1">
    <location>
        <begin position="12"/>
        <end position="57"/>
    </location>
</feature>
<proteinExistence type="predicted"/>
<evidence type="ECO:0000313" key="3">
    <source>
        <dbReference type="Proteomes" id="UP000466024"/>
    </source>
</evidence>
<dbReference type="PANTHER" id="PTHR43798">
    <property type="entry name" value="MONOACYLGLYCEROL LIPASE"/>
    <property type="match status" value="1"/>
</dbReference>
<comment type="caution">
    <text evidence="2">The sequence shown here is derived from an EMBL/GenBank/DDBJ whole genome shotgun (WGS) entry which is preliminary data.</text>
</comment>
<evidence type="ECO:0000313" key="2">
    <source>
        <dbReference type="EMBL" id="KAA0015670.1"/>
    </source>
</evidence>
<dbReference type="InterPro" id="IPR029058">
    <property type="entry name" value="AB_hydrolase_fold"/>
</dbReference>
<dbReference type="InterPro" id="IPR000073">
    <property type="entry name" value="AB_hydrolase_1"/>
</dbReference>
<sequence length="103" mass="11466">MTIASDNGQGDPTLVLMHFFGSSHHEWEAVLPLLDERYRVITLDMPGFGRASEESLAPTLYQQAVEDAINANPAAWRAWVLVGDRDPSLPPETQRSEVMPHLP</sequence>
<keyword evidence="3" id="KW-1185">Reference proteome</keyword>
<dbReference type="Pfam" id="PF00561">
    <property type="entry name" value="Abhydrolase_1"/>
    <property type="match status" value="1"/>
</dbReference>
<dbReference type="Proteomes" id="UP000466024">
    <property type="component" value="Unassembled WGS sequence"/>
</dbReference>
<gene>
    <name evidence="2" type="ORF">F0A16_19700</name>
</gene>
<dbReference type="GO" id="GO:0016787">
    <property type="term" value="F:hydrolase activity"/>
    <property type="evidence" value="ECO:0007669"/>
    <property type="project" value="UniProtKB-KW"/>
</dbReference>
<dbReference type="EMBL" id="VTPX01000018">
    <property type="protein sequence ID" value="KAA0015670.1"/>
    <property type="molecule type" value="Genomic_DNA"/>
</dbReference>
<dbReference type="GO" id="GO:0016020">
    <property type="term" value="C:membrane"/>
    <property type="evidence" value="ECO:0007669"/>
    <property type="project" value="TreeGrafter"/>
</dbReference>
<name>A0A640W9C6_9GAMM</name>
<dbReference type="Gene3D" id="3.40.50.1820">
    <property type="entry name" value="alpha/beta hydrolase"/>
    <property type="match status" value="1"/>
</dbReference>
<keyword evidence="2" id="KW-0378">Hydrolase</keyword>
<dbReference type="PANTHER" id="PTHR43798:SF33">
    <property type="entry name" value="HYDROLASE, PUTATIVE (AFU_ORTHOLOGUE AFUA_2G14860)-RELATED"/>
    <property type="match status" value="1"/>
</dbReference>
<protein>
    <submittedName>
        <fullName evidence="2">Alpha/beta fold hydrolase</fullName>
    </submittedName>
</protein>
<reference evidence="2 3" key="1">
    <citation type="submission" date="2019-08" db="EMBL/GenBank/DDBJ databases">
        <title>Bioinformatics analysis of the strain L3 and L5.</title>
        <authorList>
            <person name="Li X."/>
        </authorList>
    </citation>
    <scope>NUCLEOTIDE SEQUENCE [LARGE SCALE GENOMIC DNA]</scope>
    <source>
        <strain evidence="2 3">L3</strain>
    </source>
</reference>
<dbReference type="InterPro" id="IPR050266">
    <property type="entry name" value="AB_hydrolase_sf"/>
</dbReference>
<dbReference type="SUPFAM" id="SSF53474">
    <property type="entry name" value="alpha/beta-Hydrolases"/>
    <property type="match status" value="1"/>
</dbReference>
<dbReference type="RefSeq" id="WP_149437459.1">
    <property type="nucleotide sequence ID" value="NZ_VTPX01000018.1"/>
</dbReference>
<evidence type="ECO:0000259" key="1">
    <source>
        <dbReference type="Pfam" id="PF00561"/>
    </source>
</evidence>
<accession>A0A640W9C6</accession>